<feature type="compositionally biased region" description="Basic residues" evidence="2">
    <location>
        <begin position="30"/>
        <end position="41"/>
    </location>
</feature>
<feature type="region of interest" description="Disordered" evidence="2">
    <location>
        <begin position="24"/>
        <end position="105"/>
    </location>
</feature>
<evidence type="ECO:0000313" key="5">
    <source>
        <dbReference type="Proteomes" id="UP001147746"/>
    </source>
</evidence>
<accession>A0A9W9PLS7</accession>
<proteinExistence type="predicted"/>
<dbReference type="GO" id="GO:0008270">
    <property type="term" value="F:zinc ion binding"/>
    <property type="evidence" value="ECO:0007669"/>
    <property type="project" value="InterPro"/>
</dbReference>
<evidence type="ECO:0000256" key="1">
    <source>
        <dbReference type="ARBA" id="ARBA00023242"/>
    </source>
</evidence>
<dbReference type="SMART" id="SM00906">
    <property type="entry name" value="Fungal_trans"/>
    <property type="match status" value="1"/>
</dbReference>
<dbReference type="EMBL" id="JAPZBO010000010">
    <property type="protein sequence ID" value="KAJ5299431.1"/>
    <property type="molecule type" value="Genomic_DNA"/>
</dbReference>
<dbReference type="OrthoDB" id="103819at2759"/>
<feature type="compositionally biased region" description="Low complexity" evidence="2">
    <location>
        <begin position="90"/>
        <end position="103"/>
    </location>
</feature>
<organism evidence="4 5">
    <name type="scientific">Penicillium atrosanguineum</name>
    <dbReference type="NCBI Taxonomy" id="1132637"/>
    <lineage>
        <taxon>Eukaryota</taxon>
        <taxon>Fungi</taxon>
        <taxon>Dikarya</taxon>
        <taxon>Ascomycota</taxon>
        <taxon>Pezizomycotina</taxon>
        <taxon>Eurotiomycetes</taxon>
        <taxon>Eurotiomycetidae</taxon>
        <taxon>Eurotiales</taxon>
        <taxon>Aspergillaceae</taxon>
        <taxon>Penicillium</taxon>
    </lineage>
</organism>
<dbReference type="GO" id="GO:0006351">
    <property type="term" value="P:DNA-templated transcription"/>
    <property type="evidence" value="ECO:0007669"/>
    <property type="project" value="InterPro"/>
</dbReference>
<dbReference type="Pfam" id="PF04082">
    <property type="entry name" value="Fungal_trans"/>
    <property type="match status" value="1"/>
</dbReference>
<keyword evidence="5" id="KW-1185">Reference proteome</keyword>
<comment type="caution">
    <text evidence="4">The sequence shown here is derived from an EMBL/GenBank/DDBJ whole genome shotgun (WGS) entry which is preliminary data.</text>
</comment>
<dbReference type="InterPro" id="IPR050987">
    <property type="entry name" value="AtrR-like"/>
</dbReference>
<protein>
    <recommendedName>
        <fullName evidence="3">Xylanolytic transcriptional activator regulatory domain-containing protein</fullName>
    </recommendedName>
</protein>
<gene>
    <name evidence="4" type="ORF">N7476_010988</name>
</gene>
<dbReference type="PANTHER" id="PTHR46910:SF1">
    <property type="entry name" value="MISCELLANEOUS ZN(II)2CYS6 TRANSCRIPTION FACTOR (EUROFUNG)-RELATED"/>
    <property type="match status" value="1"/>
</dbReference>
<dbReference type="PANTHER" id="PTHR46910">
    <property type="entry name" value="TRANSCRIPTION FACTOR PDR1"/>
    <property type="match status" value="1"/>
</dbReference>
<evidence type="ECO:0000259" key="3">
    <source>
        <dbReference type="SMART" id="SM00906"/>
    </source>
</evidence>
<reference evidence="4" key="2">
    <citation type="journal article" date="2023" name="IMA Fungus">
        <title>Comparative genomic study of the Penicillium genus elucidates a diverse pangenome and 15 lateral gene transfer events.</title>
        <authorList>
            <person name="Petersen C."/>
            <person name="Sorensen T."/>
            <person name="Nielsen M.R."/>
            <person name="Sondergaard T.E."/>
            <person name="Sorensen J.L."/>
            <person name="Fitzpatrick D.A."/>
            <person name="Frisvad J.C."/>
            <person name="Nielsen K.L."/>
        </authorList>
    </citation>
    <scope>NUCLEOTIDE SEQUENCE</scope>
    <source>
        <strain evidence="4">IBT 21472</strain>
    </source>
</reference>
<dbReference type="AlphaFoldDB" id="A0A9W9PLS7"/>
<dbReference type="GO" id="GO:0003677">
    <property type="term" value="F:DNA binding"/>
    <property type="evidence" value="ECO:0007669"/>
    <property type="project" value="InterPro"/>
</dbReference>
<reference evidence="4" key="1">
    <citation type="submission" date="2022-12" db="EMBL/GenBank/DDBJ databases">
        <authorList>
            <person name="Petersen C."/>
        </authorList>
    </citation>
    <scope>NUCLEOTIDE SEQUENCE</scope>
    <source>
        <strain evidence="4">IBT 21472</strain>
    </source>
</reference>
<dbReference type="CDD" id="cd12148">
    <property type="entry name" value="fungal_TF_MHR"/>
    <property type="match status" value="1"/>
</dbReference>
<name>A0A9W9PLS7_9EURO</name>
<dbReference type="InterPro" id="IPR007219">
    <property type="entry name" value="XnlR_reg_dom"/>
</dbReference>
<sequence length="648" mass="72452">MTNASDAEARAIKCDRKEPCMNCTDARTECRRKRPRRKRQRDPRLSELERTAASVTQSQGSIPAFKAGTESDQHSTTSSGKQKEASAIDSPSVVGGQAVSGSVTPDALNHATSEAKVFLQRELESNKELSLDRYTVLESAHRLVDQISSTANLPRSDRHDGSELDVEPLAEFPPELCYMLTMGPTLENMCLALVRGQGDETTLNHYRVVVYTKAVLVVTRLPGTELGKRVHLQDLLRSSKRQYEATALAALANINLLTAPSLSLLQALLSGATLMQFRGDVSQCWTLTSFASRILVSLNYHTLNGLSPSSDTESQIHGAIFTCYHFDKLLSSLLLRPPSLPELKVKPADLVQLDPHTPLTAIMKAIVELAQIQEVTLSLALKPDLSDETYQRNTINALVQTMYNMHTEYQKQRVNPSFSHMEYEWLAVDFNYYTIMTATLRSTQTVRAPFVQKECLLYARKALRSLQLMQKNYFISGNFLEMSTTYLTWTVLLYPLTPFFVLFCNVVQTSDPDDYSLMSAITEALLCFVDTHPPTAKLYKLFSTFLHLCSPLIRNQHQMGSPQPHFNTSFPAMPSGIVSTTHPCQVSLEASIDPQHNIPTASNFDQIQVGESEGPMLDKVATGSAWNDDMFRDLFYSQPWLGWMESNI</sequence>
<dbReference type="Proteomes" id="UP001147746">
    <property type="component" value="Unassembled WGS sequence"/>
</dbReference>
<evidence type="ECO:0000256" key="2">
    <source>
        <dbReference type="SAM" id="MobiDB-lite"/>
    </source>
</evidence>
<dbReference type="GO" id="GO:0003700">
    <property type="term" value="F:DNA-binding transcription factor activity"/>
    <property type="evidence" value="ECO:0007669"/>
    <property type="project" value="InterPro"/>
</dbReference>
<feature type="domain" description="Xylanolytic transcriptional activator regulatory" evidence="3">
    <location>
        <begin position="284"/>
        <end position="356"/>
    </location>
</feature>
<evidence type="ECO:0000313" key="4">
    <source>
        <dbReference type="EMBL" id="KAJ5299431.1"/>
    </source>
</evidence>
<keyword evidence="1" id="KW-0539">Nucleus</keyword>